<evidence type="ECO:0000313" key="5">
    <source>
        <dbReference type="Proteomes" id="UP001162162"/>
    </source>
</evidence>
<feature type="non-terminal residue" evidence="4">
    <location>
        <position position="1"/>
    </location>
</feature>
<feature type="compositionally biased region" description="Polar residues" evidence="2">
    <location>
        <begin position="505"/>
        <end position="523"/>
    </location>
</feature>
<organism evidence="4 5">
    <name type="scientific">Aromia moschata</name>
    <dbReference type="NCBI Taxonomy" id="1265417"/>
    <lineage>
        <taxon>Eukaryota</taxon>
        <taxon>Metazoa</taxon>
        <taxon>Ecdysozoa</taxon>
        <taxon>Arthropoda</taxon>
        <taxon>Hexapoda</taxon>
        <taxon>Insecta</taxon>
        <taxon>Pterygota</taxon>
        <taxon>Neoptera</taxon>
        <taxon>Endopterygota</taxon>
        <taxon>Coleoptera</taxon>
        <taxon>Polyphaga</taxon>
        <taxon>Cucujiformia</taxon>
        <taxon>Chrysomeloidea</taxon>
        <taxon>Cerambycidae</taxon>
        <taxon>Cerambycinae</taxon>
        <taxon>Callichromatini</taxon>
        <taxon>Aromia</taxon>
    </lineage>
</organism>
<proteinExistence type="predicted"/>
<feature type="compositionally biased region" description="Basic and acidic residues" evidence="2">
    <location>
        <begin position="396"/>
        <end position="407"/>
    </location>
</feature>
<feature type="compositionally biased region" description="Polar residues" evidence="2">
    <location>
        <begin position="360"/>
        <end position="370"/>
    </location>
</feature>
<evidence type="ECO:0000256" key="2">
    <source>
        <dbReference type="SAM" id="MobiDB-lite"/>
    </source>
</evidence>
<accession>A0AAV8Z745</accession>
<keyword evidence="5" id="KW-1185">Reference proteome</keyword>
<comment type="caution">
    <text evidence="4">The sequence shown here is derived from an EMBL/GenBank/DDBJ whole genome shotgun (WGS) entry which is preliminary data.</text>
</comment>
<feature type="compositionally biased region" description="Polar residues" evidence="2">
    <location>
        <begin position="379"/>
        <end position="390"/>
    </location>
</feature>
<dbReference type="Pfam" id="PF14916">
    <property type="entry name" value="CCDC92"/>
    <property type="match status" value="1"/>
</dbReference>
<gene>
    <name evidence="4" type="ORF">NQ318_022289</name>
</gene>
<keyword evidence="1" id="KW-0175">Coiled coil</keyword>
<feature type="compositionally biased region" description="Low complexity" evidence="2">
    <location>
        <begin position="426"/>
        <end position="435"/>
    </location>
</feature>
<sequence>DATPFQPKDRLQGSSERDRGTHTTSARRMGRENAWRQSEEKNPPTVDNNLTDDFVKLVVGLRRVIIAMRHMRVSRRHSLVDNKKVPLNTIVLPPLSPPIPENGAQLIGKVMGFPMKLAALLRHKISRALALRDSPGAGSVATPDRYPDVRAVNAFETKPPRRRTSSTGRNYRERGRHFISAGDEVFVRVCYPSSAKYPADAMASKVMVKMPVAPFGQVNKTKSGNVNGEIVVSRPQELPARSAETPKGPDGARVAQLEHNIKFLQEQHQLMLTGLHNEIETLKNRNRELQFQLVFVKGNLPSSSSPSSPEDDTKHKVRNSFTHSVLEILEKELGEVKLQLQEIESRNIYLSAIVDEQKRSWSATNGTARRSANAPASRIPSSSKNWTTPRRSYGGLRRENSDLRRENSMTAGHYQQREGSATAHNRQQQQQQREQNGYTSPRSGGGRGNSGSRHRGNNAHYRGNWFPPPLAELLAGRTVNGEKQRAGKAPQMDSQNVLPNLPAGETQNGTHYQGRRGTNNNHYHNGDGRKYRGGQKSNKPS</sequence>
<evidence type="ECO:0000259" key="3">
    <source>
        <dbReference type="Pfam" id="PF14916"/>
    </source>
</evidence>
<evidence type="ECO:0000256" key="1">
    <source>
        <dbReference type="ARBA" id="ARBA00023054"/>
    </source>
</evidence>
<name>A0AAV8Z745_9CUCU</name>
<feature type="domain" description="CCDC92/74 N-terminal" evidence="3">
    <location>
        <begin position="252"/>
        <end position="305"/>
    </location>
</feature>
<dbReference type="PANTHER" id="PTHR14882:SF5">
    <property type="entry name" value="COILED-COIL DOMAIN CONTAINING 74A"/>
    <property type="match status" value="1"/>
</dbReference>
<dbReference type="Proteomes" id="UP001162162">
    <property type="component" value="Unassembled WGS sequence"/>
</dbReference>
<feature type="region of interest" description="Disordered" evidence="2">
    <location>
        <begin position="1"/>
        <end position="49"/>
    </location>
</feature>
<dbReference type="EMBL" id="JAPWTK010000014">
    <property type="protein sequence ID" value="KAJ8959034.1"/>
    <property type="molecule type" value="Genomic_DNA"/>
</dbReference>
<dbReference type="InterPro" id="IPR039496">
    <property type="entry name" value="CCDC92/74_N"/>
</dbReference>
<reference evidence="4" key="1">
    <citation type="journal article" date="2023" name="Insect Mol. Biol.">
        <title>Genome sequencing provides insights into the evolution of gene families encoding plant cell wall-degrading enzymes in longhorned beetles.</title>
        <authorList>
            <person name="Shin N.R."/>
            <person name="Okamura Y."/>
            <person name="Kirsch R."/>
            <person name="Pauchet Y."/>
        </authorList>
    </citation>
    <scope>NUCLEOTIDE SEQUENCE</scope>
    <source>
        <strain evidence="4">AMC_N1</strain>
    </source>
</reference>
<protein>
    <recommendedName>
        <fullName evidence="3">CCDC92/74 N-terminal domain-containing protein</fullName>
    </recommendedName>
</protein>
<dbReference type="InterPro" id="IPR040370">
    <property type="entry name" value="CCDC74A/CCDC74B/CCDC92"/>
</dbReference>
<feature type="region of interest" description="Disordered" evidence="2">
    <location>
        <begin position="360"/>
        <end position="464"/>
    </location>
</feature>
<evidence type="ECO:0000313" key="4">
    <source>
        <dbReference type="EMBL" id="KAJ8959034.1"/>
    </source>
</evidence>
<feature type="compositionally biased region" description="Basic and acidic residues" evidence="2">
    <location>
        <begin position="29"/>
        <end position="42"/>
    </location>
</feature>
<feature type="compositionally biased region" description="Basic and acidic residues" evidence="2">
    <location>
        <begin position="7"/>
        <end position="21"/>
    </location>
</feature>
<feature type="region of interest" description="Disordered" evidence="2">
    <location>
        <begin position="481"/>
        <end position="541"/>
    </location>
</feature>
<dbReference type="PANTHER" id="PTHR14882">
    <property type="entry name" value="COILED-COIL DOMAIN-CONTAINING 74A"/>
    <property type="match status" value="1"/>
</dbReference>
<dbReference type="AlphaFoldDB" id="A0AAV8Z745"/>